<dbReference type="CDD" id="cd00257">
    <property type="entry name" value="beta-trefoil_FSCN-like"/>
    <property type="match status" value="1"/>
</dbReference>
<keyword evidence="2" id="KW-1185">Reference proteome</keyword>
<dbReference type="InterPro" id="IPR008999">
    <property type="entry name" value="Actin-crosslinking"/>
</dbReference>
<reference evidence="1" key="1">
    <citation type="submission" date="2021-02" db="EMBL/GenBank/DDBJ databases">
        <authorList>
            <person name="Dougan E. K."/>
            <person name="Rhodes N."/>
            <person name="Thang M."/>
            <person name="Chan C."/>
        </authorList>
    </citation>
    <scope>NUCLEOTIDE SEQUENCE</scope>
</reference>
<comment type="caution">
    <text evidence="1">The sequence shown here is derived from an EMBL/GenBank/DDBJ whole genome shotgun (WGS) entry which is preliminary data.</text>
</comment>
<dbReference type="EMBL" id="CAJNIZ010048033">
    <property type="protein sequence ID" value="CAE7780434.1"/>
    <property type="molecule type" value="Genomic_DNA"/>
</dbReference>
<dbReference type="OrthoDB" id="448032at2759"/>
<accession>A0A812YFP1</accession>
<evidence type="ECO:0000313" key="2">
    <source>
        <dbReference type="Proteomes" id="UP000649617"/>
    </source>
</evidence>
<dbReference type="Gene3D" id="2.80.10.50">
    <property type="match status" value="2"/>
</dbReference>
<feature type="non-terminal residue" evidence="1">
    <location>
        <position position="1"/>
    </location>
</feature>
<organism evidence="1 2">
    <name type="scientific">Symbiodinium pilosum</name>
    <name type="common">Dinoflagellate</name>
    <dbReference type="NCBI Taxonomy" id="2952"/>
    <lineage>
        <taxon>Eukaryota</taxon>
        <taxon>Sar</taxon>
        <taxon>Alveolata</taxon>
        <taxon>Dinophyceae</taxon>
        <taxon>Suessiales</taxon>
        <taxon>Symbiodiniaceae</taxon>
        <taxon>Symbiodinium</taxon>
    </lineage>
</organism>
<name>A0A812YFP1_SYMPI</name>
<sequence>VPKLVLKPGSTVALHCSSRNRFVRMNSDLKVDGTHRDFDDLPVDWSWERFTVVDGGSGQIALHNAKWNRFVVMDADGLRASSGKAASELPKEWTWERFTVVDAGNGEIALHNAAHNRFIDMSPEGDVKCSAPADVQNLAAGPGMRFRVFE</sequence>
<evidence type="ECO:0008006" key="3">
    <source>
        <dbReference type="Google" id="ProtNLM"/>
    </source>
</evidence>
<evidence type="ECO:0000313" key="1">
    <source>
        <dbReference type="EMBL" id="CAE7780434.1"/>
    </source>
</evidence>
<feature type="non-terminal residue" evidence="1">
    <location>
        <position position="150"/>
    </location>
</feature>
<proteinExistence type="predicted"/>
<dbReference type="SUPFAM" id="SSF50405">
    <property type="entry name" value="Actin-crosslinking proteins"/>
    <property type="match status" value="1"/>
</dbReference>
<protein>
    <recommendedName>
        <fullName evidence="3">Fascin domain-containing protein</fullName>
    </recommendedName>
</protein>
<dbReference type="AlphaFoldDB" id="A0A812YFP1"/>
<gene>
    <name evidence="1" type="ORF">SPIL2461_LOCUS23179</name>
</gene>
<dbReference type="Proteomes" id="UP000649617">
    <property type="component" value="Unassembled WGS sequence"/>
</dbReference>